<sequence>MIPIPEDKKVPLTAAHMQSRVEFGYQGHIEKRGVPSWTELTIVVLERFEDLDYERVVSEFNMLHQETTVNADLEKFEELEAHMLIVHKNLDETFFMMKFISGLKEEIKGKTNQYQKSNQSKPTYKPPNKYQSYKPSFKPFIIGKDDNPHPRRFLTEAERTLRVNGKVNGKEIHMLIDSGIIHCFVDEKMAQVLGCKLEPTTPMMVRIEDGGRVLSKFFCPNFCWEIQSHEFSHPVRVLKLGGYDCILGCDWLSANNPIGLDFHLLQVTITQVGKKVILKALTEKANLRTLSVYSLNRLLRKGHSGVKGELYATKRAATQDEKDPKLLELPHQFKDISGTKNLTS</sequence>
<name>A0AAW2QKM6_9LAMI</name>
<organism evidence="1">
    <name type="scientific">Sesamum calycinum</name>
    <dbReference type="NCBI Taxonomy" id="2727403"/>
    <lineage>
        <taxon>Eukaryota</taxon>
        <taxon>Viridiplantae</taxon>
        <taxon>Streptophyta</taxon>
        <taxon>Embryophyta</taxon>
        <taxon>Tracheophyta</taxon>
        <taxon>Spermatophyta</taxon>
        <taxon>Magnoliopsida</taxon>
        <taxon>eudicotyledons</taxon>
        <taxon>Gunneridae</taxon>
        <taxon>Pentapetalae</taxon>
        <taxon>asterids</taxon>
        <taxon>lamiids</taxon>
        <taxon>Lamiales</taxon>
        <taxon>Pedaliaceae</taxon>
        <taxon>Sesamum</taxon>
    </lineage>
</organism>
<reference evidence="1" key="1">
    <citation type="submission" date="2020-06" db="EMBL/GenBank/DDBJ databases">
        <authorList>
            <person name="Li T."/>
            <person name="Hu X."/>
            <person name="Zhang T."/>
            <person name="Song X."/>
            <person name="Zhang H."/>
            <person name="Dai N."/>
            <person name="Sheng W."/>
            <person name="Hou X."/>
            <person name="Wei L."/>
        </authorList>
    </citation>
    <scope>NUCLEOTIDE SEQUENCE</scope>
    <source>
        <strain evidence="1">KEN8</strain>
        <tissue evidence="1">Leaf</tissue>
    </source>
</reference>
<dbReference type="SUPFAM" id="SSF50630">
    <property type="entry name" value="Acid proteases"/>
    <property type="match status" value="1"/>
</dbReference>
<dbReference type="EMBL" id="JACGWM010000006">
    <property type="protein sequence ID" value="KAL0368373.1"/>
    <property type="molecule type" value="Genomic_DNA"/>
</dbReference>
<accession>A0AAW2QKM6</accession>
<dbReference type="AlphaFoldDB" id="A0AAW2QKM6"/>
<reference evidence="1" key="2">
    <citation type="journal article" date="2024" name="Plant">
        <title>Genomic evolution and insights into agronomic trait innovations of Sesamum species.</title>
        <authorList>
            <person name="Miao H."/>
            <person name="Wang L."/>
            <person name="Qu L."/>
            <person name="Liu H."/>
            <person name="Sun Y."/>
            <person name="Le M."/>
            <person name="Wang Q."/>
            <person name="Wei S."/>
            <person name="Zheng Y."/>
            <person name="Lin W."/>
            <person name="Duan Y."/>
            <person name="Cao H."/>
            <person name="Xiong S."/>
            <person name="Wang X."/>
            <person name="Wei L."/>
            <person name="Li C."/>
            <person name="Ma Q."/>
            <person name="Ju M."/>
            <person name="Zhao R."/>
            <person name="Li G."/>
            <person name="Mu C."/>
            <person name="Tian Q."/>
            <person name="Mei H."/>
            <person name="Zhang T."/>
            <person name="Gao T."/>
            <person name="Zhang H."/>
        </authorList>
    </citation>
    <scope>NUCLEOTIDE SEQUENCE</scope>
    <source>
        <strain evidence="1">KEN8</strain>
    </source>
</reference>
<comment type="caution">
    <text evidence="1">The sequence shown here is derived from an EMBL/GenBank/DDBJ whole genome shotgun (WGS) entry which is preliminary data.</text>
</comment>
<dbReference type="Gene3D" id="2.40.70.10">
    <property type="entry name" value="Acid Proteases"/>
    <property type="match status" value="1"/>
</dbReference>
<dbReference type="CDD" id="cd00303">
    <property type="entry name" value="retropepsin_like"/>
    <property type="match status" value="1"/>
</dbReference>
<proteinExistence type="predicted"/>
<protein>
    <submittedName>
        <fullName evidence="1">Uncharacterized protein</fullName>
    </submittedName>
</protein>
<evidence type="ECO:0000313" key="1">
    <source>
        <dbReference type="EMBL" id="KAL0368373.1"/>
    </source>
</evidence>
<dbReference type="Pfam" id="PF08284">
    <property type="entry name" value="RVP_2"/>
    <property type="match status" value="1"/>
</dbReference>
<dbReference type="InterPro" id="IPR021109">
    <property type="entry name" value="Peptidase_aspartic_dom_sf"/>
</dbReference>
<gene>
    <name evidence="1" type="ORF">Scaly_1056200</name>
</gene>